<evidence type="ECO:0000256" key="5">
    <source>
        <dbReference type="ARBA" id="ARBA00022833"/>
    </source>
</evidence>
<dbReference type="GeneID" id="93119571"/>
<evidence type="ECO:0000313" key="8">
    <source>
        <dbReference type="Proteomes" id="UP000026682"/>
    </source>
</evidence>
<reference evidence="7 8" key="1">
    <citation type="submission" date="2014-03" db="EMBL/GenBank/DDBJ databases">
        <title>Genome sequence of Bordetella holmseii.</title>
        <authorList>
            <person name="Harvill E."/>
            <person name="Goodfield L.L."/>
            <person name="Ivanov Y."/>
            <person name="Meyer J.A."/>
            <person name="Newth C."/>
            <person name="Cassiday P."/>
            <person name="Tondella M.L."/>
            <person name="Liao P."/>
            <person name="Zimmerman J."/>
            <person name="Meert K."/>
            <person name="Wessel D."/>
            <person name="Berger J."/>
            <person name="Dean J.M."/>
            <person name="Holubkov R."/>
            <person name="Burr J."/>
            <person name="Liu T."/>
            <person name="Brinkac L.M."/>
            <person name="Sanka R."/>
            <person name="Kim M."/>
            <person name="Losada L."/>
        </authorList>
    </citation>
    <scope>NUCLEOTIDE SEQUENCE [LARGE SCALE GENOMIC DNA]</scope>
    <source>
        <strain evidence="7 8">CDC-H585-BH</strain>
    </source>
</reference>
<evidence type="ECO:0000256" key="4">
    <source>
        <dbReference type="ARBA" id="ARBA00022801"/>
    </source>
</evidence>
<comment type="similarity">
    <text evidence="2">Belongs to the metallo-beta-lactamase superfamily.</text>
</comment>
<dbReference type="PATRIC" id="fig|1331206.3.peg.768"/>
<evidence type="ECO:0000259" key="6">
    <source>
        <dbReference type="SMART" id="SM00849"/>
    </source>
</evidence>
<evidence type="ECO:0000256" key="2">
    <source>
        <dbReference type="ARBA" id="ARBA00007749"/>
    </source>
</evidence>
<evidence type="ECO:0000256" key="1">
    <source>
        <dbReference type="ARBA" id="ARBA00001947"/>
    </source>
</evidence>
<comment type="cofactor">
    <cofactor evidence="1">
        <name>Zn(2+)</name>
        <dbReference type="ChEBI" id="CHEBI:29105"/>
    </cofactor>
</comment>
<evidence type="ECO:0000313" key="7">
    <source>
        <dbReference type="EMBL" id="KAK97030.1"/>
    </source>
</evidence>
<protein>
    <submittedName>
        <fullName evidence="7">Metallo-beta-lactamase domain protein</fullName>
    </submittedName>
</protein>
<dbReference type="STRING" id="35814.BBB42_11370"/>
<name>A0A158M7T8_9BORD</name>
<dbReference type="GO" id="GO:0046872">
    <property type="term" value="F:metal ion binding"/>
    <property type="evidence" value="ECO:0007669"/>
    <property type="project" value="UniProtKB-KW"/>
</dbReference>
<keyword evidence="5" id="KW-0862">Zinc</keyword>
<dbReference type="SMART" id="SM00849">
    <property type="entry name" value="Lactamase_B"/>
    <property type="match status" value="1"/>
</dbReference>
<dbReference type="InterPro" id="IPR001279">
    <property type="entry name" value="Metallo-B-lactamas"/>
</dbReference>
<organism evidence="7 8">
    <name type="scientific">Bordetella holmesii CDC-H585-BH</name>
    <dbReference type="NCBI Taxonomy" id="1331206"/>
    <lineage>
        <taxon>Bacteria</taxon>
        <taxon>Pseudomonadati</taxon>
        <taxon>Pseudomonadota</taxon>
        <taxon>Betaproteobacteria</taxon>
        <taxon>Burkholderiales</taxon>
        <taxon>Alcaligenaceae</taxon>
        <taxon>Bordetella</taxon>
    </lineage>
</organism>
<dbReference type="GO" id="GO:0016787">
    <property type="term" value="F:hydrolase activity"/>
    <property type="evidence" value="ECO:0007669"/>
    <property type="project" value="UniProtKB-KW"/>
</dbReference>
<keyword evidence="3" id="KW-0479">Metal-binding</keyword>
<dbReference type="EMBL" id="JFZZ01000032">
    <property type="protein sequence ID" value="KAK97030.1"/>
    <property type="molecule type" value="Genomic_DNA"/>
</dbReference>
<keyword evidence="4" id="KW-0378">Hydrolase</keyword>
<dbReference type="InterPro" id="IPR036866">
    <property type="entry name" value="RibonucZ/Hydroxyglut_hydro"/>
</dbReference>
<proteinExistence type="inferred from homology"/>
<dbReference type="PANTHER" id="PTHR42978:SF2">
    <property type="entry name" value="102 KBASES UNSTABLE REGION: FROM 1 TO 119443"/>
    <property type="match status" value="1"/>
</dbReference>
<feature type="domain" description="Metallo-beta-lactamase" evidence="6">
    <location>
        <begin position="30"/>
        <end position="215"/>
    </location>
</feature>
<dbReference type="Gene3D" id="3.60.15.10">
    <property type="entry name" value="Ribonuclease Z/Hydroxyacylglutathione hydrolase-like"/>
    <property type="match status" value="1"/>
</dbReference>
<dbReference type="RefSeq" id="WP_005014448.1">
    <property type="nucleotide sequence ID" value="NZ_JFZZ01000032.1"/>
</dbReference>
<dbReference type="SUPFAM" id="SSF56281">
    <property type="entry name" value="Metallo-hydrolase/oxidoreductase"/>
    <property type="match status" value="1"/>
</dbReference>
<dbReference type="Pfam" id="PF00753">
    <property type="entry name" value="Lactamase_B"/>
    <property type="match status" value="1"/>
</dbReference>
<gene>
    <name evidence="7" type="ORF">L497_1620</name>
</gene>
<comment type="caution">
    <text evidence="7">The sequence shown here is derived from an EMBL/GenBank/DDBJ whole genome shotgun (WGS) entry which is preliminary data.</text>
</comment>
<accession>A0A158M7T8</accession>
<dbReference type="InterPro" id="IPR051013">
    <property type="entry name" value="MBL_superfamily_lactonases"/>
</dbReference>
<sequence length="257" mass="28322">MNRLTIAGYEVDLLVIGFPGKSVCHGGLGWSTIALLRGHGRVVLIDTGPIGMRKLLMSKLKGLAVTPAEVTDVLLTHSHHDHSINWVLFPNAHVAIAADELDWSVRQPWGETPVPELYMRELSHSPRLRRLNDGDQPLPHLYAHAVPGHTPGHLFFVLQGAERDALFLGDAAKTRAELASGICEAALDAAQSKASIDLIWQHWRRKPDSIVIPGHDVPLAQTDGRIRYLDRHEAAIHVAYGDDPHARHDVSLTAIFK</sequence>
<dbReference type="Proteomes" id="UP000026682">
    <property type="component" value="Unassembled WGS sequence"/>
</dbReference>
<evidence type="ECO:0000256" key="3">
    <source>
        <dbReference type="ARBA" id="ARBA00022723"/>
    </source>
</evidence>
<dbReference type="AlphaFoldDB" id="A0A158M7T8"/>
<dbReference type="PANTHER" id="PTHR42978">
    <property type="entry name" value="QUORUM-QUENCHING LACTONASE YTNP-RELATED-RELATED"/>
    <property type="match status" value="1"/>
</dbReference>